<dbReference type="HOGENOM" id="CLU_2163244_0_0_1"/>
<proteinExistence type="predicted"/>
<dbReference type="Proteomes" id="UP000011087">
    <property type="component" value="Unassembled WGS sequence"/>
</dbReference>
<organism evidence="1">
    <name type="scientific">Guillardia theta (strain CCMP2712)</name>
    <name type="common">Cryptophyte</name>
    <dbReference type="NCBI Taxonomy" id="905079"/>
    <lineage>
        <taxon>Eukaryota</taxon>
        <taxon>Cryptophyceae</taxon>
        <taxon>Pyrenomonadales</taxon>
        <taxon>Geminigeraceae</taxon>
        <taxon>Guillardia</taxon>
    </lineage>
</organism>
<sequence length="111" mass="12816">MLQWQGVTLSQDLFENPYSSKIPVELESLRTRLTRLESQIPCDEDAPLINFSLNDLLKQQQKEKEKKHMLSLSAVKSKVKYSLQPRLVAPLTGFDSVGLQWRAQFGYTYQV</sequence>
<keyword evidence="3" id="KW-1185">Reference proteome</keyword>
<dbReference type="GeneID" id="19047041"/>
<dbReference type="EMBL" id="JH993031">
    <property type="protein sequence ID" value="EKX40476.1"/>
    <property type="molecule type" value="Genomic_DNA"/>
</dbReference>
<dbReference type="EnsemblProtists" id="EKX40476">
    <property type="protein sequence ID" value="EKX40476"/>
    <property type="gene ID" value="GUITHDRAFT_154139"/>
</dbReference>
<reference evidence="2" key="3">
    <citation type="submission" date="2015-06" db="UniProtKB">
        <authorList>
            <consortium name="EnsemblProtists"/>
        </authorList>
    </citation>
    <scope>IDENTIFICATION</scope>
</reference>
<reference evidence="3" key="2">
    <citation type="submission" date="2012-11" db="EMBL/GenBank/DDBJ databases">
        <authorList>
            <person name="Kuo A."/>
            <person name="Curtis B.A."/>
            <person name="Tanifuji G."/>
            <person name="Burki F."/>
            <person name="Gruber A."/>
            <person name="Irimia M."/>
            <person name="Maruyama S."/>
            <person name="Arias M.C."/>
            <person name="Ball S.G."/>
            <person name="Gile G.H."/>
            <person name="Hirakawa Y."/>
            <person name="Hopkins J.F."/>
            <person name="Rensing S.A."/>
            <person name="Schmutz J."/>
            <person name="Symeonidi A."/>
            <person name="Elias M."/>
            <person name="Eveleigh R.J."/>
            <person name="Herman E.K."/>
            <person name="Klute M.J."/>
            <person name="Nakayama T."/>
            <person name="Obornik M."/>
            <person name="Reyes-Prieto A."/>
            <person name="Armbrust E.V."/>
            <person name="Aves S.J."/>
            <person name="Beiko R.G."/>
            <person name="Coutinho P."/>
            <person name="Dacks J.B."/>
            <person name="Durnford D.G."/>
            <person name="Fast N.M."/>
            <person name="Green B.R."/>
            <person name="Grisdale C."/>
            <person name="Hempe F."/>
            <person name="Henrissat B."/>
            <person name="Hoppner M.P."/>
            <person name="Ishida K.-I."/>
            <person name="Kim E."/>
            <person name="Koreny L."/>
            <person name="Kroth P.G."/>
            <person name="Liu Y."/>
            <person name="Malik S.-B."/>
            <person name="Maier U.G."/>
            <person name="McRose D."/>
            <person name="Mock T."/>
            <person name="Neilson J.A."/>
            <person name="Onodera N.T."/>
            <person name="Poole A.M."/>
            <person name="Pritham E.J."/>
            <person name="Richards T.A."/>
            <person name="Rocap G."/>
            <person name="Roy S.W."/>
            <person name="Sarai C."/>
            <person name="Schaack S."/>
            <person name="Shirato S."/>
            <person name="Slamovits C.H."/>
            <person name="Spencer D.F."/>
            <person name="Suzuki S."/>
            <person name="Worden A.Z."/>
            <person name="Zauner S."/>
            <person name="Barry K."/>
            <person name="Bell C."/>
            <person name="Bharti A.K."/>
            <person name="Crow J.A."/>
            <person name="Grimwood J."/>
            <person name="Kramer R."/>
            <person name="Lindquist E."/>
            <person name="Lucas S."/>
            <person name="Salamov A."/>
            <person name="McFadden G.I."/>
            <person name="Lane C.E."/>
            <person name="Keeling P.J."/>
            <person name="Gray M.W."/>
            <person name="Grigoriev I.V."/>
            <person name="Archibald J.M."/>
        </authorList>
    </citation>
    <scope>NUCLEOTIDE SEQUENCE</scope>
    <source>
        <strain evidence="3">CCMP2712</strain>
    </source>
</reference>
<name>L1IW61_GUITC</name>
<evidence type="ECO:0000313" key="3">
    <source>
        <dbReference type="Proteomes" id="UP000011087"/>
    </source>
</evidence>
<dbReference type="PaxDb" id="55529-EKX40476"/>
<accession>L1IW61</accession>
<evidence type="ECO:0000313" key="2">
    <source>
        <dbReference type="EnsemblProtists" id="EKX40476"/>
    </source>
</evidence>
<dbReference type="AlphaFoldDB" id="L1IW61"/>
<reference evidence="1 3" key="1">
    <citation type="journal article" date="2012" name="Nature">
        <title>Algal genomes reveal evolutionary mosaicism and the fate of nucleomorphs.</title>
        <authorList>
            <consortium name="DOE Joint Genome Institute"/>
            <person name="Curtis B.A."/>
            <person name="Tanifuji G."/>
            <person name="Burki F."/>
            <person name="Gruber A."/>
            <person name="Irimia M."/>
            <person name="Maruyama S."/>
            <person name="Arias M.C."/>
            <person name="Ball S.G."/>
            <person name="Gile G.H."/>
            <person name="Hirakawa Y."/>
            <person name="Hopkins J.F."/>
            <person name="Kuo A."/>
            <person name="Rensing S.A."/>
            <person name="Schmutz J."/>
            <person name="Symeonidi A."/>
            <person name="Elias M."/>
            <person name="Eveleigh R.J."/>
            <person name="Herman E.K."/>
            <person name="Klute M.J."/>
            <person name="Nakayama T."/>
            <person name="Obornik M."/>
            <person name="Reyes-Prieto A."/>
            <person name="Armbrust E.V."/>
            <person name="Aves S.J."/>
            <person name="Beiko R.G."/>
            <person name="Coutinho P."/>
            <person name="Dacks J.B."/>
            <person name="Durnford D.G."/>
            <person name="Fast N.M."/>
            <person name="Green B.R."/>
            <person name="Grisdale C.J."/>
            <person name="Hempel F."/>
            <person name="Henrissat B."/>
            <person name="Hoppner M.P."/>
            <person name="Ishida K."/>
            <person name="Kim E."/>
            <person name="Koreny L."/>
            <person name="Kroth P.G."/>
            <person name="Liu Y."/>
            <person name="Malik S.B."/>
            <person name="Maier U.G."/>
            <person name="McRose D."/>
            <person name="Mock T."/>
            <person name="Neilson J.A."/>
            <person name="Onodera N.T."/>
            <person name="Poole A.M."/>
            <person name="Pritham E.J."/>
            <person name="Richards T.A."/>
            <person name="Rocap G."/>
            <person name="Roy S.W."/>
            <person name="Sarai C."/>
            <person name="Schaack S."/>
            <person name="Shirato S."/>
            <person name="Slamovits C.H."/>
            <person name="Spencer D.F."/>
            <person name="Suzuki S."/>
            <person name="Worden A.Z."/>
            <person name="Zauner S."/>
            <person name="Barry K."/>
            <person name="Bell C."/>
            <person name="Bharti A.K."/>
            <person name="Crow J.A."/>
            <person name="Grimwood J."/>
            <person name="Kramer R."/>
            <person name="Lindquist E."/>
            <person name="Lucas S."/>
            <person name="Salamov A."/>
            <person name="McFadden G.I."/>
            <person name="Lane C.E."/>
            <person name="Keeling P.J."/>
            <person name="Gray M.W."/>
            <person name="Grigoriev I.V."/>
            <person name="Archibald J.M."/>
        </authorList>
    </citation>
    <scope>NUCLEOTIDE SEQUENCE</scope>
    <source>
        <strain evidence="1 3">CCMP2712</strain>
    </source>
</reference>
<dbReference type="KEGG" id="gtt:GUITHDRAFT_154139"/>
<evidence type="ECO:0000313" key="1">
    <source>
        <dbReference type="EMBL" id="EKX40476.1"/>
    </source>
</evidence>
<dbReference type="RefSeq" id="XP_005827456.1">
    <property type="nucleotide sequence ID" value="XM_005827399.1"/>
</dbReference>
<protein>
    <submittedName>
        <fullName evidence="1 2">Uncharacterized protein</fullName>
    </submittedName>
</protein>
<gene>
    <name evidence="1" type="ORF">GUITHDRAFT_154139</name>
</gene>